<dbReference type="PANTHER" id="PTHR33734">
    <property type="entry name" value="LYSM DOMAIN-CONTAINING GPI-ANCHORED PROTEIN 2"/>
    <property type="match status" value="1"/>
</dbReference>
<dbReference type="SUPFAM" id="SSF54106">
    <property type="entry name" value="LysM domain"/>
    <property type="match status" value="2"/>
</dbReference>
<dbReference type="STRING" id="1678840.ATC1_13762"/>
<dbReference type="PROSITE" id="PS51782">
    <property type="entry name" value="LYSM"/>
    <property type="match status" value="2"/>
</dbReference>
<dbReference type="Gene3D" id="3.10.350.10">
    <property type="entry name" value="LysM domain"/>
    <property type="match status" value="2"/>
</dbReference>
<dbReference type="SMART" id="SM00257">
    <property type="entry name" value="LysM"/>
    <property type="match status" value="2"/>
</dbReference>
<dbReference type="AlphaFoldDB" id="A0A0S7BSP8"/>
<proteinExistence type="predicted"/>
<dbReference type="InterPro" id="IPR035940">
    <property type="entry name" value="CAP_sf"/>
</dbReference>
<feature type="domain" description="LysM" evidence="2">
    <location>
        <begin position="285"/>
        <end position="329"/>
    </location>
</feature>
<dbReference type="InterPro" id="IPR014044">
    <property type="entry name" value="CAP_dom"/>
</dbReference>
<reference evidence="3" key="1">
    <citation type="journal article" date="2015" name="Genome Announc.">
        <title>Draft Genome Sequence of Anaerolineae Strain TC1, a Novel Isolate from a Methanogenic Wastewater Treatment System.</title>
        <authorList>
            <person name="Matsuura N."/>
            <person name="Tourlousse D.M."/>
            <person name="Sun L."/>
            <person name="Toyonaga M."/>
            <person name="Kuroda K."/>
            <person name="Ohashi A."/>
            <person name="Cruz R."/>
            <person name="Yamaguchi T."/>
            <person name="Sekiguchi Y."/>
        </authorList>
    </citation>
    <scope>NUCLEOTIDE SEQUENCE [LARGE SCALE GENOMIC DNA]</scope>
    <source>
        <strain evidence="3">TC1</strain>
    </source>
</reference>
<accession>A0A0S7BSP8</accession>
<keyword evidence="1" id="KW-1133">Transmembrane helix</keyword>
<evidence type="ECO:0000313" key="4">
    <source>
        <dbReference type="Proteomes" id="UP000053370"/>
    </source>
</evidence>
<dbReference type="RefSeq" id="WP_062280666.1">
    <property type="nucleotide sequence ID" value="NZ_DF968181.1"/>
</dbReference>
<dbReference type="Proteomes" id="UP000053370">
    <property type="component" value="Unassembled WGS sequence"/>
</dbReference>
<gene>
    <name evidence="3" type="ORF">ATC1_13762</name>
</gene>
<dbReference type="CDD" id="cd00118">
    <property type="entry name" value="LysM"/>
    <property type="match status" value="2"/>
</dbReference>
<sequence length="409" mass="43843">MIFHKRFLIFLIGLFSLNFFVQAVACIPGNILSVRAAPNTVTAGDLINLINGMRTANGLGALAVDSSLMACAQNTADTMAQYGMFGHIGDVSGRVSTFGYNNGNKAFATENFMIGPTTLANIQSNWSDADHMIPVTSASYCHIGAGVSAEVNGKVYYVIQAAYPGNVAGCGFSSAGSKTTSTGSSSGSIPNQNVIDASQIIKSIKIATADANGDIYHIVENGQTLWGIASAYQVSEDEIAAWNNLSDKASLRLGQKLLIPKGDSFQKTPTIAATILPTMDGNHEFRHVIVEGDTLSSIAKLWKTTINEIIQKNGLKEDSTLQLGWKLLIPVTPTVTPTVTSTYPATQTLLPTETAQPSLTPAFQPIVPEIEKNHRPQASLRTYLILSAFSLFFLGVIFVFIRLMNQKKS</sequence>
<dbReference type="InterPro" id="IPR018392">
    <property type="entry name" value="LysM"/>
</dbReference>
<name>A0A0S7BSP8_9CHLR</name>
<dbReference type="PANTHER" id="PTHR33734:SF22">
    <property type="entry name" value="MEMBRANE-BOUND LYTIC MUREIN TRANSGLYCOSYLASE D"/>
    <property type="match status" value="1"/>
</dbReference>
<dbReference type="InterPro" id="IPR036779">
    <property type="entry name" value="LysM_dom_sf"/>
</dbReference>
<evidence type="ECO:0000313" key="3">
    <source>
        <dbReference type="EMBL" id="GAP40782.1"/>
    </source>
</evidence>
<dbReference type="Pfam" id="PF01476">
    <property type="entry name" value="LysM"/>
    <property type="match status" value="2"/>
</dbReference>
<keyword evidence="4" id="KW-1185">Reference proteome</keyword>
<organism evidence="3">
    <name type="scientific">Flexilinea flocculi</name>
    <dbReference type="NCBI Taxonomy" id="1678840"/>
    <lineage>
        <taxon>Bacteria</taxon>
        <taxon>Bacillati</taxon>
        <taxon>Chloroflexota</taxon>
        <taxon>Anaerolineae</taxon>
        <taxon>Anaerolineales</taxon>
        <taxon>Anaerolineaceae</taxon>
        <taxon>Flexilinea</taxon>
    </lineage>
</organism>
<dbReference type="EMBL" id="DF968181">
    <property type="protein sequence ID" value="GAP40782.1"/>
    <property type="molecule type" value="Genomic_DNA"/>
</dbReference>
<keyword evidence="1" id="KW-0472">Membrane</keyword>
<dbReference type="SUPFAM" id="SSF55797">
    <property type="entry name" value="PR-1-like"/>
    <property type="match status" value="1"/>
</dbReference>
<keyword evidence="1" id="KW-0812">Transmembrane</keyword>
<dbReference type="Pfam" id="PF00188">
    <property type="entry name" value="CAP"/>
    <property type="match status" value="1"/>
</dbReference>
<evidence type="ECO:0000259" key="2">
    <source>
        <dbReference type="PROSITE" id="PS51782"/>
    </source>
</evidence>
<protein>
    <submittedName>
        <fullName evidence="3">Cysteine-rich secretory protein family/LysM domain</fullName>
    </submittedName>
</protein>
<feature type="domain" description="LysM" evidence="2">
    <location>
        <begin position="215"/>
        <end position="259"/>
    </location>
</feature>
<feature type="transmembrane region" description="Helical" evidence="1">
    <location>
        <begin position="383"/>
        <end position="403"/>
    </location>
</feature>
<dbReference type="CDD" id="cd05379">
    <property type="entry name" value="CAP_bacterial"/>
    <property type="match status" value="1"/>
</dbReference>
<dbReference type="Gene3D" id="3.40.33.10">
    <property type="entry name" value="CAP"/>
    <property type="match status" value="1"/>
</dbReference>
<evidence type="ECO:0000256" key="1">
    <source>
        <dbReference type="SAM" id="Phobius"/>
    </source>
</evidence>
<dbReference type="OrthoDB" id="9769314at2"/>